<dbReference type="InterPro" id="IPR036116">
    <property type="entry name" value="FN3_sf"/>
</dbReference>
<feature type="transmembrane region" description="Helical" evidence="1">
    <location>
        <begin position="75"/>
        <end position="101"/>
    </location>
</feature>
<dbReference type="Gene3D" id="2.60.40.10">
    <property type="entry name" value="Immunoglobulins"/>
    <property type="match status" value="1"/>
</dbReference>
<protein>
    <recommendedName>
        <fullName evidence="4">Fibronectin type-III domain-containing protein</fullName>
    </recommendedName>
</protein>
<evidence type="ECO:0000313" key="3">
    <source>
        <dbReference type="Proteomes" id="UP000228934"/>
    </source>
</evidence>
<keyword evidence="1" id="KW-0812">Transmembrane</keyword>
<dbReference type="InterPro" id="IPR013783">
    <property type="entry name" value="Ig-like_fold"/>
</dbReference>
<sequence>MNSTRETTFGITYIYVEEGVPRTGSPNVTIKSITKTSAVVEWEEIPEEDCLGFLLFYRIFCTDVVRNITQAEGEFQVIIISACVGLMVVVVIAICVCAYILKRTKNWYFPQIPNPRHSHLSRINEEAGTKIKLGQLLQTQEEVSCGNMDVEVIEKVSVLSTPPGSCTQLMEFNMYSDYQNQWCPPAHTLLTQGDTTMSMPQTAHHINEGGSEAIQRSEL</sequence>
<dbReference type="SUPFAM" id="SSF49265">
    <property type="entry name" value="Fibronectin type III"/>
    <property type="match status" value="1"/>
</dbReference>
<keyword evidence="3" id="KW-1185">Reference proteome</keyword>
<evidence type="ECO:0008006" key="4">
    <source>
        <dbReference type="Google" id="ProtNLM"/>
    </source>
</evidence>
<keyword evidence="1" id="KW-1133">Transmembrane helix</keyword>
<dbReference type="Proteomes" id="UP000228934">
    <property type="component" value="Unassembled WGS sequence"/>
</dbReference>
<dbReference type="EMBL" id="KV963531">
    <property type="protein sequence ID" value="PIO16184.1"/>
    <property type="molecule type" value="Genomic_DNA"/>
</dbReference>
<keyword evidence="1" id="KW-0472">Membrane</keyword>
<organism evidence="2 3">
    <name type="scientific">Aquarana catesbeiana</name>
    <name type="common">American bullfrog</name>
    <name type="synonym">Rana catesbeiana</name>
    <dbReference type="NCBI Taxonomy" id="8400"/>
    <lineage>
        <taxon>Eukaryota</taxon>
        <taxon>Metazoa</taxon>
        <taxon>Chordata</taxon>
        <taxon>Craniata</taxon>
        <taxon>Vertebrata</taxon>
        <taxon>Euteleostomi</taxon>
        <taxon>Amphibia</taxon>
        <taxon>Batrachia</taxon>
        <taxon>Anura</taxon>
        <taxon>Neobatrachia</taxon>
        <taxon>Ranoidea</taxon>
        <taxon>Ranidae</taxon>
        <taxon>Aquarana</taxon>
    </lineage>
</organism>
<gene>
    <name evidence="2" type="ORF">AB205_0052630</name>
</gene>
<dbReference type="OrthoDB" id="5968456at2759"/>
<evidence type="ECO:0000256" key="1">
    <source>
        <dbReference type="SAM" id="Phobius"/>
    </source>
</evidence>
<dbReference type="AlphaFoldDB" id="A0A2G9QKR6"/>
<proteinExistence type="predicted"/>
<accession>A0A2G9QKR6</accession>
<evidence type="ECO:0000313" key="2">
    <source>
        <dbReference type="EMBL" id="PIO16184.1"/>
    </source>
</evidence>
<name>A0A2G9QKR6_AQUCT</name>
<reference evidence="3" key="1">
    <citation type="journal article" date="2017" name="Nat. Commun.">
        <title>The North American bullfrog draft genome provides insight into hormonal regulation of long noncoding RNA.</title>
        <authorList>
            <person name="Hammond S.A."/>
            <person name="Warren R.L."/>
            <person name="Vandervalk B.P."/>
            <person name="Kucuk E."/>
            <person name="Khan H."/>
            <person name="Gibb E.A."/>
            <person name="Pandoh P."/>
            <person name="Kirk H."/>
            <person name="Zhao Y."/>
            <person name="Jones M."/>
            <person name="Mungall A.J."/>
            <person name="Coope R."/>
            <person name="Pleasance S."/>
            <person name="Moore R.A."/>
            <person name="Holt R.A."/>
            <person name="Round J.M."/>
            <person name="Ohora S."/>
            <person name="Walle B.V."/>
            <person name="Veldhoen N."/>
            <person name="Helbing C.C."/>
            <person name="Birol I."/>
        </authorList>
    </citation>
    <scope>NUCLEOTIDE SEQUENCE [LARGE SCALE GENOMIC DNA]</scope>
</reference>